<proteinExistence type="predicted"/>
<feature type="region of interest" description="Disordered" evidence="1">
    <location>
        <begin position="44"/>
        <end position="69"/>
    </location>
</feature>
<dbReference type="KEGG" id="mno:Mnod_7353"/>
<gene>
    <name evidence="2" type="ordered locus">Mnod_7353</name>
</gene>
<dbReference type="STRING" id="460265.Mnod_7353"/>
<reference evidence="2 3" key="1">
    <citation type="submission" date="2009-01" db="EMBL/GenBank/DDBJ databases">
        <title>Complete sequence of chromosome of Methylobacterium nodulans ORS 2060.</title>
        <authorList>
            <consortium name="US DOE Joint Genome Institute"/>
            <person name="Lucas S."/>
            <person name="Copeland A."/>
            <person name="Lapidus A."/>
            <person name="Glavina del Rio T."/>
            <person name="Dalin E."/>
            <person name="Tice H."/>
            <person name="Bruce D."/>
            <person name="Goodwin L."/>
            <person name="Pitluck S."/>
            <person name="Sims D."/>
            <person name="Brettin T."/>
            <person name="Detter J.C."/>
            <person name="Han C."/>
            <person name="Larimer F."/>
            <person name="Land M."/>
            <person name="Hauser L."/>
            <person name="Kyrpides N."/>
            <person name="Ivanova N."/>
            <person name="Marx C.J."/>
            <person name="Richardson P."/>
        </authorList>
    </citation>
    <scope>NUCLEOTIDE SEQUENCE [LARGE SCALE GENOMIC DNA]</scope>
    <source>
        <strain evidence="3">LMG 21967 / CNCM I-2342 / ORS 2060</strain>
    </source>
</reference>
<evidence type="ECO:0000313" key="2">
    <source>
        <dbReference type="EMBL" id="ACL62091.1"/>
    </source>
</evidence>
<accession>B8IMX5</accession>
<dbReference type="Proteomes" id="UP000008207">
    <property type="component" value="Chromosome"/>
</dbReference>
<dbReference type="RefSeq" id="WP_015933649.1">
    <property type="nucleotide sequence ID" value="NC_011894.1"/>
</dbReference>
<dbReference type="HOGENOM" id="CLU_2771167_0_0_5"/>
<name>B8IMX5_METNO</name>
<dbReference type="EMBL" id="CP001349">
    <property type="protein sequence ID" value="ACL62091.1"/>
    <property type="molecule type" value="Genomic_DNA"/>
</dbReference>
<sequence length="69" mass="7603">MRHPPDRRPPAPSIVCRCLCGQLATVHSEAGRWFCAEHLPTRAPVPPPVARPPARIRPDGGRQLELPLP</sequence>
<dbReference type="OrthoDB" id="9966855at2"/>
<keyword evidence="3" id="KW-1185">Reference proteome</keyword>
<evidence type="ECO:0000313" key="3">
    <source>
        <dbReference type="Proteomes" id="UP000008207"/>
    </source>
</evidence>
<protein>
    <submittedName>
        <fullName evidence="2">Uncharacterized protein</fullName>
    </submittedName>
</protein>
<organism evidence="2 3">
    <name type="scientific">Methylobacterium nodulans (strain LMG 21967 / CNCM I-2342 / ORS 2060)</name>
    <dbReference type="NCBI Taxonomy" id="460265"/>
    <lineage>
        <taxon>Bacteria</taxon>
        <taxon>Pseudomonadati</taxon>
        <taxon>Pseudomonadota</taxon>
        <taxon>Alphaproteobacteria</taxon>
        <taxon>Hyphomicrobiales</taxon>
        <taxon>Methylobacteriaceae</taxon>
        <taxon>Methylobacterium</taxon>
    </lineage>
</organism>
<dbReference type="AlphaFoldDB" id="B8IMX5"/>
<evidence type="ECO:0000256" key="1">
    <source>
        <dbReference type="SAM" id="MobiDB-lite"/>
    </source>
</evidence>